<organism evidence="2 3">
    <name type="scientific">Pseudaminobacter salicylatoxidans</name>
    <dbReference type="NCBI Taxonomy" id="93369"/>
    <lineage>
        <taxon>Bacteria</taxon>
        <taxon>Pseudomonadati</taxon>
        <taxon>Pseudomonadota</taxon>
        <taxon>Alphaproteobacteria</taxon>
        <taxon>Hyphomicrobiales</taxon>
        <taxon>Phyllobacteriaceae</taxon>
        <taxon>Pseudaminobacter</taxon>
    </lineage>
</organism>
<evidence type="ECO:0000256" key="1">
    <source>
        <dbReference type="SAM" id="MobiDB-lite"/>
    </source>
</evidence>
<accession>A0A316C6K8</accession>
<reference evidence="2 3" key="1">
    <citation type="submission" date="2018-05" db="EMBL/GenBank/DDBJ databases">
        <title>Genomic Encyclopedia of Type Strains, Phase IV (KMG-IV): sequencing the most valuable type-strain genomes for metagenomic binning, comparative biology and taxonomic classification.</title>
        <authorList>
            <person name="Goeker M."/>
        </authorList>
    </citation>
    <scope>NUCLEOTIDE SEQUENCE [LARGE SCALE GENOMIC DNA]</scope>
    <source>
        <strain evidence="2 3">DSM 6986</strain>
    </source>
</reference>
<dbReference type="OrthoDB" id="8437243at2"/>
<dbReference type="RefSeq" id="WP_109612076.1">
    <property type="nucleotide sequence ID" value="NZ_QGGG01000003.1"/>
</dbReference>
<evidence type="ECO:0000313" key="2">
    <source>
        <dbReference type="EMBL" id="PWJ85339.1"/>
    </source>
</evidence>
<keyword evidence="3" id="KW-1185">Reference proteome</keyword>
<dbReference type="AlphaFoldDB" id="A0A316C6K8"/>
<sequence length="316" mass="33815">MKGEAGRSERLFRAAISAFCSLTRPSRREIAQLEDLALPLFDFVSVEARRFAAAALSECEYAPRALLMRLCNETVDIAAPLLIRSRQLADVDLITLIGRHGLPHARAIARRPGLNPAIAGLVKALDNARLKDASAQAHDVPKPAASETSDADRAPGASAEDARRRLRSMMLPSGKAPEEGATADPAAIYPKLRDSALTGNNALFQIAVASATGLDYRSAGSLVEGKDQPLLMAVLRLFDLSEERAFLIAAALFPGAFAHPEAIRLFLLRYRAIDGETAQKRVQAFKADAIASAIRHTVKPNPAPASSPAGVRLRAS</sequence>
<evidence type="ECO:0000313" key="3">
    <source>
        <dbReference type="Proteomes" id="UP000245396"/>
    </source>
</evidence>
<comment type="caution">
    <text evidence="2">The sequence shown here is derived from an EMBL/GenBank/DDBJ whole genome shotgun (WGS) entry which is preliminary data.</text>
</comment>
<name>A0A316C6K8_PSESE</name>
<dbReference type="Proteomes" id="UP000245396">
    <property type="component" value="Unassembled WGS sequence"/>
</dbReference>
<protein>
    <submittedName>
        <fullName evidence="2">Uncharacterized protein (DUF2336 family)</fullName>
    </submittedName>
</protein>
<gene>
    <name evidence="2" type="ORF">C7441_103195</name>
</gene>
<feature type="region of interest" description="Disordered" evidence="1">
    <location>
        <begin position="132"/>
        <end position="161"/>
    </location>
</feature>
<dbReference type="STRING" id="1192868.GCA_000304395_02588"/>
<dbReference type="EMBL" id="QGGG01000003">
    <property type="protein sequence ID" value="PWJ85339.1"/>
    <property type="molecule type" value="Genomic_DNA"/>
</dbReference>
<proteinExistence type="predicted"/>